<feature type="compositionally biased region" description="Low complexity" evidence="1">
    <location>
        <begin position="105"/>
        <end position="123"/>
    </location>
</feature>
<keyword evidence="2" id="KW-0472">Membrane</keyword>
<gene>
    <name evidence="3" type="ORF">H9850_09475</name>
</gene>
<comment type="caution">
    <text evidence="3">The sequence shown here is derived from an EMBL/GenBank/DDBJ whole genome shotgun (WGS) entry which is preliminary data.</text>
</comment>
<evidence type="ECO:0000313" key="4">
    <source>
        <dbReference type="Proteomes" id="UP000886829"/>
    </source>
</evidence>
<reference evidence="3" key="2">
    <citation type="submission" date="2021-04" db="EMBL/GenBank/DDBJ databases">
        <authorList>
            <person name="Gilroy R."/>
        </authorList>
    </citation>
    <scope>NUCLEOTIDE SEQUENCE</scope>
    <source>
        <strain evidence="3">USASDec5-558</strain>
    </source>
</reference>
<name>A0A9D2B148_9GAMM</name>
<protein>
    <submittedName>
        <fullName evidence="3">Uncharacterized protein</fullName>
    </submittedName>
</protein>
<feature type="transmembrane region" description="Helical" evidence="2">
    <location>
        <begin position="187"/>
        <end position="207"/>
    </location>
</feature>
<dbReference type="EMBL" id="DXEV01000186">
    <property type="protein sequence ID" value="HIX57682.1"/>
    <property type="molecule type" value="Genomic_DNA"/>
</dbReference>
<evidence type="ECO:0000256" key="2">
    <source>
        <dbReference type="SAM" id="Phobius"/>
    </source>
</evidence>
<feature type="transmembrane region" description="Helical" evidence="2">
    <location>
        <begin position="290"/>
        <end position="309"/>
    </location>
</feature>
<feature type="transmembrane region" description="Helical" evidence="2">
    <location>
        <begin position="245"/>
        <end position="270"/>
    </location>
</feature>
<keyword evidence="2" id="KW-1133">Transmembrane helix</keyword>
<feature type="transmembrane region" description="Helical" evidence="2">
    <location>
        <begin position="58"/>
        <end position="80"/>
    </location>
</feature>
<feature type="transmembrane region" description="Helical" evidence="2">
    <location>
        <begin position="329"/>
        <end position="355"/>
    </location>
</feature>
<dbReference type="Proteomes" id="UP000886829">
    <property type="component" value="Unassembled WGS sequence"/>
</dbReference>
<organism evidence="3 4">
    <name type="scientific">Candidatus Anaerobiospirillum pullistercoris</name>
    <dbReference type="NCBI Taxonomy" id="2838452"/>
    <lineage>
        <taxon>Bacteria</taxon>
        <taxon>Pseudomonadati</taxon>
        <taxon>Pseudomonadota</taxon>
        <taxon>Gammaproteobacteria</taxon>
        <taxon>Aeromonadales</taxon>
        <taxon>Succinivibrionaceae</taxon>
        <taxon>Anaerobiospirillum</taxon>
    </lineage>
</organism>
<keyword evidence="2" id="KW-0812">Transmembrane</keyword>
<feature type="region of interest" description="Disordered" evidence="1">
    <location>
        <begin position="95"/>
        <end position="123"/>
    </location>
</feature>
<reference evidence="3" key="1">
    <citation type="journal article" date="2021" name="PeerJ">
        <title>Extensive microbial diversity within the chicken gut microbiome revealed by metagenomics and culture.</title>
        <authorList>
            <person name="Gilroy R."/>
            <person name="Ravi A."/>
            <person name="Getino M."/>
            <person name="Pursley I."/>
            <person name="Horton D.L."/>
            <person name="Alikhan N.F."/>
            <person name="Baker D."/>
            <person name="Gharbi K."/>
            <person name="Hall N."/>
            <person name="Watson M."/>
            <person name="Adriaenssens E.M."/>
            <person name="Foster-Nyarko E."/>
            <person name="Jarju S."/>
            <person name="Secka A."/>
            <person name="Antonio M."/>
            <person name="Oren A."/>
            <person name="Chaudhuri R.R."/>
            <person name="La Ragione R."/>
            <person name="Hildebrand F."/>
            <person name="Pallen M.J."/>
        </authorList>
    </citation>
    <scope>NUCLEOTIDE SEQUENCE</scope>
    <source>
        <strain evidence="3">USASDec5-558</strain>
    </source>
</reference>
<evidence type="ECO:0000313" key="3">
    <source>
        <dbReference type="EMBL" id="HIX57682.1"/>
    </source>
</evidence>
<accession>A0A9D2B148</accession>
<evidence type="ECO:0000256" key="1">
    <source>
        <dbReference type="SAM" id="MobiDB-lite"/>
    </source>
</evidence>
<dbReference type="AlphaFoldDB" id="A0A9D2B148"/>
<proteinExistence type="predicted"/>
<sequence>MPNLSPDHGASSVPSQTALHCLSLPEPVSVGIGGPLSALLAAMTGYHKRVSFWVLFPLWGMLAFVLVLLCPVLLPIFLLYMMQRRVRRMPVVANATPAPKDESTAAETTETSTSSADMTASSAEDVSVATEPKVVDDKDFGGGQEHLVSPEVIYDETKARDQELSAQACMDSCLRQLNLTQSIKNHIGLLLGVLLGYYLVWGVVYFWSSTAAYRAMQAYMEAARQNQVLQIATPEQLAYANHMTAIFTIAGVVLVLSLVVSFALTFLGILQYRRIAWQLVLLIGKNLPGLAMLTALFYAIILIMERYYAHLRIIAVEAMIRGSEYFDPSVPFIVLRLYVGAVLFMTLALTLGMSLHVIPQNFRGKFTNSKGMPRYEPTPKGPLV</sequence>